<feature type="chain" id="PRO_5046297291" evidence="1">
    <location>
        <begin position="20"/>
        <end position="306"/>
    </location>
</feature>
<protein>
    <submittedName>
        <fullName evidence="3">Uncharacterized protein LOC100368382</fullName>
    </submittedName>
</protein>
<proteinExistence type="predicted"/>
<evidence type="ECO:0000313" key="2">
    <source>
        <dbReference type="Proteomes" id="UP000694865"/>
    </source>
</evidence>
<evidence type="ECO:0000256" key="1">
    <source>
        <dbReference type="SAM" id="SignalP"/>
    </source>
</evidence>
<accession>A0ABM0GVC2</accession>
<gene>
    <name evidence="3" type="primary">LOC100368382</name>
</gene>
<organism evidence="2 3">
    <name type="scientific">Saccoglossus kowalevskii</name>
    <name type="common">Acorn worm</name>
    <dbReference type="NCBI Taxonomy" id="10224"/>
    <lineage>
        <taxon>Eukaryota</taxon>
        <taxon>Metazoa</taxon>
        <taxon>Hemichordata</taxon>
        <taxon>Enteropneusta</taxon>
        <taxon>Harrimaniidae</taxon>
        <taxon>Saccoglossus</taxon>
    </lineage>
</organism>
<keyword evidence="2" id="KW-1185">Reference proteome</keyword>
<keyword evidence="1" id="KW-0732">Signal</keyword>
<sequence>MKILVLLLLSVVSFDVVLSAWVPSPALDREDKGLLDSIEWIKEKEASEIQDNTFESNPLEDKRGNKDYGWGTLFGKRSKTKRSLDDEYGWGTTFGKRNAPSKKEAGKSDYGWGMMFGKRNPNLNKLGVQRWGSFDNTHAKCDETSGTGCISWSPKQKSNKRIHFVARNGVDKRGDIDWKRGGDYGWGMVFGKRNYGNHDWNDKRGEQYGWGLILGKRDWDDDDTFVNQIPDRDFDDYETDVLSDEDDDDLNKRSTQIFDSYIPRGYLGENVKTSVHNKRSPFKAHFRLPNRVTRADKEYGWEMILG</sequence>
<dbReference type="Proteomes" id="UP000694865">
    <property type="component" value="Unplaced"/>
</dbReference>
<feature type="signal peptide" evidence="1">
    <location>
        <begin position="1"/>
        <end position="19"/>
    </location>
</feature>
<dbReference type="GeneID" id="100368382"/>
<name>A0ABM0GVC2_SACKO</name>
<evidence type="ECO:0000313" key="3">
    <source>
        <dbReference type="RefSeq" id="XP_002738114.1"/>
    </source>
</evidence>
<reference evidence="3" key="1">
    <citation type="submission" date="2025-08" db="UniProtKB">
        <authorList>
            <consortium name="RefSeq"/>
        </authorList>
    </citation>
    <scope>IDENTIFICATION</scope>
    <source>
        <tissue evidence="3">Testes</tissue>
    </source>
</reference>
<dbReference type="RefSeq" id="XP_002738114.1">
    <property type="nucleotide sequence ID" value="XM_002738068.2"/>
</dbReference>